<dbReference type="Proteomes" id="UP000215931">
    <property type="component" value="Unassembled WGS sequence"/>
</dbReference>
<evidence type="ECO:0000313" key="1">
    <source>
        <dbReference type="EMBL" id="PAP93287.1"/>
    </source>
</evidence>
<dbReference type="EMBL" id="NPKH01000027">
    <property type="protein sequence ID" value="PAP93287.1"/>
    <property type="molecule type" value="Genomic_DNA"/>
</dbReference>
<accession>A0A271KDN4</accession>
<name>A0A271KDN4_9HYPH</name>
<dbReference type="AlphaFoldDB" id="A0A271KDN4"/>
<protein>
    <submittedName>
        <fullName evidence="1">Uncharacterized protein</fullName>
    </submittedName>
</protein>
<organism evidence="1 2">
    <name type="scientific">Mesorhizobium wenxiniae</name>
    <dbReference type="NCBI Taxonomy" id="2014805"/>
    <lineage>
        <taxon>Bacteria</taxon>
        <taxon>Pseudomonadati</taxon>
        <taxon>Pseudomonadota</taxon>
        <taxon>Alphaproteobacteria</taxon>
        <taxon>Hyphomicrobiales</taxon>
        <taxon>Phyllobacteriaceae</taxon>
        <taxon>Mesorhizobium</taxon>
    </lineage>
</organism>
<keyword evidence="2" id="KW-1185">Reference proteome</keyword>
<evidence type="ECO:0000313" key="2">
    <source>
        <dbReference type="Proteomes" id="UP000215931"/>
    </source>
</evidence>
<reference evidence="1 2" key="1">
    <citation type="submission" date="2017-08" db="EMBL/GenBank/DDBJ databases">
        <title>Mesorhizobium wenxinae sp. nov., a novel rhizobial species isolated from root nodules of chickpea (Cicer arietinum L.).</title>
        <authorList>
            <person name="Zhang J."/>
        </authorList>
    </citation>
    <scope>NUCLEOTIDE SEQUENCE [LARGE SCALE GENOMIC DNA]</scope>
    <source>
        <strain evidence="2">WYCCWR 10019</strain>
    </source>
</reference>
<gene>
    <name evidence="1" type="ORF">CIT31_22735</name>
</gene>
<comment type="caution">
    <text evidence="1">The sequence shown here is derived from an EMBL/GenBank/DDBJ whole genome shotgun (WGS) entry which is preliminary data.</text>
</comment>
<proteinExistence type="predicted"/>
<sequence>MESRNVRLLRRGEAVCSAGDIAPANKLRIRCLASRSDDAQSSSASIETPVIHDLRIMATHRFSNQKRTQLQR</sequence>